<evidence type="ECO:0000256" key="14">
    <source>
        <dbReference type="SAM" id="MobiDB-lite"/>
    </source>
</evidence>
<dbReference type="CDD" id="cd00075">
    <property type="entry name" value="HATPase"/>
    <property type="match status" value="1"/>
</dbReference>
<evidence type="ECO:0000256" key="5">
    <source>
        <dbReference type="ARBA" id="ARBA00022553"/>
    </source>
</evidence>
<evidence type="ECO:0000256" key="4">
    <source>
        <dbReference type="ARBA" id="ARBA00022475"/>
    </source>
</evidence>
<dbReference type="SUPFAM" id="SSF47384">
    <property type="entry name" value="Homodimeric domain of signal transducing histidine kinase"/>
    <property type="match status" value="1"/>
</dbReference>
<keyword evidence="5" id="KW-0597">Phosphoprotein</keyword>
<dbReference type="KEGG" id="carl:PXC00_08335"/>
<evidence type="ECO:0000256" key="10">
    <source>
        <dbReference type="ARBA" id="ARBA00022840"/>
    </source>
</evidence>
<dbReference type="SUPFAM" id="SSF55874">
    <property type="entry name" value="ATPase domain of HSP90 chaperone/DNA topoisomerase II/histidine kinase"/>
    <property type="match status" value="1"/>
</dbReference>
<evidence type="ECO:0000256" key="8">
    <source>
        <dbReference type="ARBA" id="ARBA00022741"/>
    </source>
</evidence>
<dbReference type="Pfam" id="PF00512">
    <property type="entry name" value="HisKA"/>
    <property type="match status" value="1"/>
</dbReference>
<evidence type="ECO:0000313" key="19">
    <source>
        <dbReference type="Proteomes" id="UP001300604"/>
    </source>
</evidence>
<feature type="transmembrane region" description="Helical" evidence="15">
    <location>
        <begin position="200"/>
        <end position="218"/>
    </location>
</feature>
<evidence type="ECO:0000256" key="3">
    <source>
        <dbReference type="ARBA" id="ARBA00012438"/>
    </source>
</evidence>
<dbReference type="Gene3D" id="3.30.565.10">
    <property type="entry name" value="Histidine kinase-like ATPase, C-terminal domain"/>
    <property type="match status" value="1"/>
</dbReference>
<dbReference type="InterPro" id="IPR005467">
    <property type="entry name" value="His_kinase_dom"/>
</dbReference>
<feature type="transmembrane region" description="Helical" evidence="15">
    <location>
        <begin position="39"/>
        <end position="59"/>
    </location>
</feature>
<dbReference type="Pfam" id="PF00672">
    <property type="entry name" value="HAMP"/>
    <property type="match status" value="1"/>
</dbReference>
<evidence type="ECO:0000256" key="1">
    <source>
        <dbReference type="ARBA" id="ARBA00000085"/>
    </source>
</evidence>
<accession>A0AA97H1E0</accession>
<dbReference type="PRINTS" id="PR00344">
    <property type="entry name" value="BCTRLSENSOR"/>
</dbReference>
<sequence length="518" mass="58335">MKQNNLQVSQPPDVDGTVPKPPFSFRMLREHLKNISIKWRIFAAFSVFALLILAVIWLFQSVLFDRFYEQTKRAELTHAAETIQDNLYSPDLRNIIEETARSGQIYAVGVRAVTGKSLFSIDFSPNRFSDVIRPYLLDILQKTVAEGGKHYEVINSGGSADRAQVYATVQKDSSGSAYMILLYTMLTPMDATTRTIRTQIVWMTMILLAVGAFLALYLSRHISSPMIQITATAKELATGDYDVSFEENGYREIAQLAHTLNYAAQELGKVEHLQRDLVANISHDLRTPLTMISGYAEIMRDLPGENTPENVQVIIDEAKRLTSLVNDTLDLSKLQSGTQKVEKTEFDLTETIRGILHRYDKMTDYVLTFEAAEDVIVYADELKISQVVYNLINNAITYTGKDRRVMLRQIVDGAQVRVEVTDTGEGIPPDKLKDIWKRYYKVDKEHKRAQIGTGLGLSIVKTILDMHDGAYGVRSALGKGSTFWFSLTVKEMESPSEAPQGLPPYSGSPTQKEEEHEK</sequence>
<name>A0AA97H1E0_9FIRM</name>
<dbReference type="FunFam" id="1.10.287.130:FF:000001">
    <property type="entry name" value="Two-component sensor histidine kinase"/>
    <property type="match status" value="1"/>
</dbReference>
<dbReference type="InterPro" id="IPR003594">
    <property type="entry name" value="HATPase_dom"/>
</dbReference>
<dbReference type="SMART" id="SM00387">
    <property type="entry name" value="HATPase_c"/>
    <property type="match status" value="1"/>
</dbReference>
<evidence type="ECO:0000256" key="15">
    <source>
        <dbReference type="SAM" id="Phobius"/>
    </source>
</evidence>
<dbReference type="Pfam" id="PF02518">
    <property type="entry name" value="HATPase_c"/>
    <property type="match status" value="1"/>
</dbReference>
<gene>
    <name evidence="18" type="ORF">PXC00_08335</name>
</gene>
<comment type="subcellular location">
    <subcellularLocation>
        <location evidence="2">Cell membrane</location>
        <topology evidence="2">Multi-pass membrane protein</topology>
    </subcellularLocation>
</comment>
<organism evidence="18 19">
    <name type="scientific">Caproicibacterium argilliputei</name>
    <dbReference type="NCBI Taxonomy" id="3030016"/>
    <lineage>
        <taxon>Bacteria</taxon>
        <taxon>Bacillati</taxon>
        <taxon>Bacillota</taxon>
        <taxon>Clostridia</taxon>
        <taxon>Eubacteriales</taxon>
        <taxon>Oscillospiraceae</taxon>
        <taxon>Caproicibacterium</taxon>
    </lineage>
</organism>
<dbReference type="RefSeq" id="WP_275843962.1">
    <property type="nucleotide sequence ID" value="NZ_CP135996.1"/>
</dbReference>
<dbReference type="SUPFAM" id="SSF158472">
    <property type="entry name" value="HAMP domain-like"/>
    <property type="match status" value="1"/>
</dbReference>
<evidence type="ECO:0000256" key="2">
    <source>
        <dbReference type="ARBA" id="ARBA00004651"/>
    </source>
</evidence>
<keyword evidence="9 18" id="KW-0418">Kinase</keyword>
<keyword evidence="7 15" id="KW-0812">Transmembrane</keyword>
<dbReference type="PROSITE" id="PS50885">
    <property type="entry name" value="HAMP"/>
    <property type="match status" value="1"/>
</dbReference>
<evidence type="ECO:0000259" key="17">
    <source>
        <dbReference type="PROSITE" id="PS50885"/>
    </source>
</evidence>
<dbReference type="GO" id="GO:0005524">
    <property type="term" value="F:ATP binding"/>
    <property type="evidence" value="ECO:0007669"/>
    <property type="project" value="UniProtKB-KW"/>
</dbReference>
<dbReference type="EMBL" id="CP135996">
    <property type="protein sequence ID" value="WOC31232.1"/>
    <property type="molecule type" value="Genomic_DNA"/>
</dbReference>
<dbReference type="EC" id="2.7.13.3" evidence="3"/>
<feature type="region of interest" description="Disordered" evidence="14">
    <location>
        <begin position="494"/>
        <end position="518"/>
    </location>
</feature>
<dbReference type="InterPro" id="IPR004358">
    <property type="entry name" value="Sig_transdc_His_kin-like_C"/>
</dbReference>
<dbReference type="InterPro" id="IPR036097">
    <property type="entry name" value="HisK_dim/P_sf"/>
</dbReference>
<keyword evidence="13 15" id="KW-0472">Membrane</keyword>
<comment type="catalytic activity">
    <reaction evidence="1">
        <text>ATP + protein L-histidine = ADP + protein N-phospho-L-histidine.</text>
        <dbReference type="EC" id="2.7.13.3"/>
    </reaction>
</comment>
<reference evidence="18 19" key="1">
    <citation type="submission" date="2024-06" db="EMBL/GenBank/DDBJ databases">
        <title>Caproicibacterium argilliputei sp. nov, a novel caproic acid producing anaerobic bacterium isolated from pit mud.</title>
        <authorList>
            <person name="Xia S."/>
        </authorList>
    </citation>
    <scope>NUCLEOTIDE SEQUENCE [LARGE SCALE GENOMIC DNA]</scope>
    <source>
        <strain evidence="18 19">ZCY20-5</strain>
    </source>
</reference>
<evidence type="ECO:0000256" key="11">
    <source>
        <dbReference type="ARBA" id="ARBA00022989"/>
    </source>
</evidence>
<dbReference type="SMART" id="SM00388">
    <property type="entry name" value="HisKA"/>
    <property type="match status" value="1"/>
</dbReference>
<keyword evidence="4" id="KW-1003">Cell membrane</keyword>
<evidence type="ECO:0000256" key="13">
    <source>
        <dbReference type="ARBA" id="ARBA00023136"/>
    </source>
</evidence>
<feature type="domain" description="Histidine kinase" evidence="16">
    <location>
        <begin position="280"/>
        <end position="491"/>
    </location>
</feature>
<evidence type="ECO:0000259" key="16">
    <source>
        <dbReference type="PROSITE" id="PS50109"/>
    </source>
</evidence>
<dbReference type="GO" id="GO:0005886">
    <property type="term" value="C:plasma membrane"/>
    <property type="evidence" value="ECO:0007669"/>
    <property type="project" value="UniProtKB-SubCell"/>
</dbReference>
<reference evidence="19" key="3">
    <citation type="submission" date="2024-06" db="EMBL/GenBank/DDBJ databases">
        <authorList>
            <person name="Zeng C."/>
        </authorList>
    </citation>
    <scope>NUCLEOTIDE SEQUENCE [LARGE SCALE GENOMIC DNA]</scope>
    <source>
        <strain evidence="19">ZCY20-5</strain>
    </source>
</reference>
<evidence type="ECO:0000256" key="12">
    <source>
        <dbReference type="ARBA" id="ARBA00023012"/>
    </source>
</evidence>
<protein>
    <recommendedName>
        <fullName evidence="3">histidine kinase</fullName>
        <ecNumber evidence="3">2.7.13.3</ecNumber>
    </recommendedName>
</protein>
<dbReference type="InterPro" id="IPR003660">
    <property type="entry name" value="HAMP_dom"/>
</dbReference>
<keyword evidence="8" id="KW-0547">Nucleotide-binding</keyword>
<evidence type="ECO:0000256" key="7">
    <source>
        <dbReference type="ARBA" id="ARBA00022692"/>
    </source>
</evidence>
<reference evidence="19" key="2">
    <citation type="submission" date="2024-06" db="EMBL/GenBank/DDBJ databases">
        <title>Caproicibacterium argilliputei sp. nov, a novel caproic acid producing anaerobic bacterium isolated from pit mud.</title>
        <authorList>
            <person name="Zeng C."/>
        </authorList>
    </citation>
    <scope>NUCLEOTIDE SEQUENCE [LARGE SCALE GENOMIC DNA]</scope>
    <source>
        <strain evidence="19">ZCY20-5</strain>
    </source>
</reference>
<dbReference type="InterPro" id="IPR050398">
    <property type="entry name" value="HssS/ArlS-like"/>
</dbReference>
<keyword evidence="6" id="KW-0808">Transferase</keyword>
<evidence type="ECO:0000313" key="18">
    <source>
        <dbReference type="EMBL" id="WOC31232.1"/>
    </source>
</evidence>
<dbReference type="Gene3D" id="1.10.287.130">
    <property type="match status" value="1"/>
</dbReference>
<evidence type="ECO:0000256" key="9">
    <source>
        <dbReference type="ARBA" id="ARBA00022777"/>
    </source>
</evidence>
<evidence type="ECO:0000256" key="6">
    <source>
        <dbReference type="ARBA" id="ARBA00022679"/>
    </source>
</evidence>
<dbReference type="PROSITE" id="PS50109">
    <property type="entry name" value="HIS_KIN"/>
    <property type="match status" value="1"/>
</dbReference>
<dbReference type="SMART" id="SM00304">
    <property type="entry name" value="HAMP"/>
    <property type="match status" value="1"/>
</dbReference>
<dbReference type="InterPro" id="IPR003661">
    <property type="entry name" value="HisK_dim/P_dom"/>
</dbReference>
<dbReference type="PANTHER" id="PTHR45528:SF1">
    <property type="entry name" value="SENSOR HISTIDINE KINASE CPXA"/>
    <property type="match status" value="1"/>
</dbReference>
<dbReference type="CDD" id="cd06225">
    <property type="entry name" value="HAMP"/>
    <property type="match status" value="1"/>
</dbReference>
<dbReference type="CDD" id="cd00082">
    <property type="entry name" value="HisKA"/>
    <property type="match status" value="1"/>
</dbReference>
<dbReference type="Proteomes" id="UP001300604">
    <property type="component" value="Chromosome"/>
</dbReference>
<keyword evidence="11 15" id="KW-1133">Transmembrane helix</keyword>
<dbReference type="FunFam" id="3.30.565.10:FF:000006">
    <property type="entry name" value="Sensor histidine kinase WalK"/>
    <property type="match status" value="1"/>
</dbReference>
<dbReference type="Gene3D" id="6.10.340.10">
    <property type="match status" value="1"/>
</dbReference>
<dbReference type="AlphaFoldDB" id="A0AA97H1E0"/>
<keyword evidence="10" id="KW-0067">ATP-binding</keyword>
<dbReference type="PANTHER" id="PTHR45528">
    <property type="entry name" value="SENSOR HISTIDINE KINASE CPXA"/>
    <property type="match status" value="1"/>
</dbReference>
<proteinExistence type="predicted"/>
<dbReference type="GO" id="GO:0000155">
    <property type="term" value="F:phosphorelay sensor kinase activity"/>
    <property type="evidence" value="ECO:0007669"/>
    <property type="project" value="InterPro"/>
</dbReference>
<keyword evidence="19" id="KW-1185">Reference proteome</keyword>
<keyword evidence="12" id="KW-0902">Two-component regulatory system</keyword>
<feature type="domain" description="HAMP" evidence="17">
    <location>
        <begin position="220"/>
        <end position="272"/>
    </location>
</feature>
<dbReference type="InterPro" id="IPR036890">
    <property type="entry name" value="HATPase_C_sf"/>
</dbReference>